<organism evidence="1 2">
    <name type="scientific">Pseudoalteromonas tetraodonis GFC</name>
    <dbReference type="NCBI Taxonomy" id="1315271"/>
    <lineage>
        <taxon>Bacteria</taxon>
        <taxon>Pseudomonadati</taxon>
        <taxon>Pseudomonadota</taxon>
        <taxon>Gammaproteobacteria</taxon>
        <taxon>Alteromonadales</taxon>
        <taxon>Pseudoalteromonadaceae</taxon>
        <taxon>Pseudoalteromonas</taxon>
    </lineage>
</organism>
<dbReference type="Gene3D" id="2.60.40.10">
    <property type="entry name" value="Immunoglobulins"/>
    <property type="match status" value="2"/>
</dbReference>
<keyword evidence="2" id="KW-1185">Reference proteome</keyword>
<reference evidence="1" key="2">
    <citation type="submission" date="2023-01" db="EMBL/GenBank/DDBJ databases">
        <title>Draft genome sequence of Pseudoalteromonas tetraodonis strain NBRC 103034.</title>
        <authorList>
            <person name="Sun Q."/>
            <person name="Mori K."/>
        </authorList>
    </citation>
    <scope>NUCLEOTIDE SEQUENCE</scope>
    <source>
        <strain evidence="1">NBRC 103034</strain>
    </source>
</reference>
<dbReference type="EMBL" id="BSNE01000002">
    <property type="protein sequence ID" value="GLQ01691.1"/>
    <property type="molecule type" value="Genomic_DNA"/>
</dbReference>
<dbReference type="RefSeq" id="WP_147154702.1">
    <property type="nucleotide sequence ID" value="NZ_BJXY01000005.1"/>
</dbReference>
<sequence>MFAAQQNNEAVYNTLFNIEKKWQSLREKQGNSDTTKDISSDKIVVIDAFNDTSGSLSNTSSATTDQNLIGIPVGELLFFSTYLDKYYLGEIIAIKNENGAWIELSSLFELLNFAVNVDRDSLMAQGWYISPNNIFNLNINNKTVQLSTEKQRLNESDYYIDAGDIFIDIEVLNRWFGLGMIANYSSLKLGLSPTVTLPIEKKLQRQQRTLYTSSPDKTPTLPWKPSPYQAMSSPVADVQLSYTATNNDNTLNYAILGSQDLAYFNSEYYLAGSNGDLLKDSRLSFNRENAEGNLLGPLNATSIEFGDVLATQIGTRFKSNYARGVKVNNKPLYKEINSNQITLTGAVQAGWDVELYRNNILIDQQLSLPDGRYLFENVDLLFGANTFELIFYGPQGEVERKVEEYLIDGNSLERGDGFYELSLTQQGEQLLNSGNTIAGEEGWLLSGRYEKGITDYFSVYTGVSALKSDDAENLTNYAFGSNLSVLNKVLINLDYEQNTLEEKELKLSTRSEILGQSVRFSLRKASELQGQVQQNNNVFNDTENYELFFSGNLMENSYGRLSYQNTASYINSDVRDSIVRFGNILNYTAGGYAFNNNLQWSDNNLFSGTSRLQKRFGRLGTRFNINYSLEPTSEITSYETEFSRSLTSNLQAELKLTHALQTEIKFAELGLNWQTDLFSLNSKVNYDTNDNWRIGLFGRFSLGFNSKNNDYFINRRSLVQSGSLIVHVYLDENNNGIYDDGEQNLEGVKVKGLQNYRRAVTDKNGMALLSGMSANLTTDIVIEPGTINDPFLVAANDGFSITPRAGFVEYMEIPLNHSSELEGTVYKRDEQGSSEVQPFATVKLLDKQGKQVAQTQAAYDGYYLFTDLRPGEYKAVIDDEFKQRKSLKDTQQVMVNLPAQGEVVMGVDFELKEKTQTPAYIANAGGFSSLPIMKAYYQLIKRHLNEQSKRDAFYIKDDKQKRYILAVAYAESAQGELEQVCAELKVKGLNCQVQAQLISH</sequence>
<dbReference type="Proteomes" id="UP001161408">
    <property type="component" value="Unassembled WGS sequence"/>
</dbReference>
<dbReference type="InterPro" id="IPR013783">
    <property type="entry name" value="Ig-like_fold"/>
</dbReference>
<proteinExistence type="predicted"/>
<name>A0AA37S1C6_9GAMM</name>
<dbReference type="AlphaFoldDB" id="A0AA37S1C6"/>
<accession>A0AA37S1C6</accession>
<comment type="caution">
    <text evidence="1">The sequence shown here is derived from an EMBL/GenBank/DDBJ whole genome shotgun (WGS) entry which is preliminary data.</text>
</comment>
<protein>
    <recommendedName>
        <fullName evidence="3">SPOR domain-containing protein</fullName>
    </recommendedName>
</protein>
<reference evidence="1" key="1">
    <citation type="journal article" date="2014" name="Int. J. Syst. Evol. Microbiol.">
        <title>Complete genome sequence of Corynebacterium casei LMG S-19264T (=DSM 44701T), isolated from a smear-ripened cheese.</title>
        <authorList>
            <consortium name="US DOE Joint Genome Institute (JGI-PGF)"/>
            <person name="Walter F."/>
            <person name="Albersmeier A."/>
            <person name="Kalinowski J."/>
            <person name="Ruckert C."/>
        </authorList>
    </citation>
    <scope>NUCLEOTIDE SEQUENCE</scope>
    <source>
        <strain evidence="1">NBRC 103034</strain>
    </source>
</reference>
<evidence type="ECO:0008006" key="3">
    <source>
        <dbReference type="Google" id="ProtNLM"/>
    </source>
</evidence>
<evidence type="ECO:0000313" key="2">
    <source>
        <dbReference type="Proteomes" id="UP001161408"/>
    </source>
</evidence>
<evidence type="ECO:0000313" key="1">
    <source>
        <dbReference type="EMBL" id="GLQ01691.1"/>
    </source>
</evidence>
<dbReference type="SUPFAM" id="SSF117074">
    <property type="entry name" value="Hypothetical protein PA1324"/>
    <property type="match status" value="2"/>
</dbReference>
<gene>
    <name evidence="1" type="ORF">GCM10007914_05720</name>
</gene>